<dbReference type="SUPFAM" id="SSF55718">
    <property type="entry name" value="SCP-like"/>
    <property type="match status" value="1"/>
</dbReference>
<dbReference type="Gene3D" id="3.30.1050.10">
    <property type="entry name" value="SCP2 sterol-binding domain"/>
    <property type="match status" value="1"/>
</dbReference>
<feature type="active site" description="Proton donor" evidence="4">
    <location>
        <position position="125"/>
    </location>
</feature>
<dbReference type="InterPro" id="IPR000182">
    <property type="entry name" value="GNAT_dom"/>
</dbReference>
<dbReference type="InterPro" id="IPR025559">
    <property type="entry name" value="Eis_dom"/>
</dbReference>
<reference evidence="6 7" key="1">
    <citation type="submission" date="2018-03" db="EMBL/GenBank/DDBJ databases">
        <title>Genomic Encyclopedia of Archaeal and Bacterial Type Strains, Phase II (KMG-II): from individual species to whole genera.</title>
        <authorList>
            <person name="Goeker M."/>
        </authorList>
    </citation>
    <scope>NUCLEOTIDE SEQUENCE [LARGE SCALE GENOMIC DNA]</scope>
    <source>
        <strain evidence="6 7">DSM 45348</strain>
    </source>
</reference>
<evidence type="ECO:0000259" key="5">
    <source>
        <dbReference type="PROSITE" id="PS51186"/>
    </source>
</evidence>
<organism evidence="6 7">
    <name type="scientific">Pseudosporangium ferrugineum</name>
    <dbReference type="NCBI Taxonomy" id="439699"/>
    <lineage>
        <taxon>Bacteria</taxon>
        <taxon>Bacillati</taxon>
        <taxon>Actinomycetota</taxon>
        <taxon>Actinomycetes</taxon>
        <taxon>Micromonosporales</taxon>
        <taxon>Micromonosporaceae</taxon>
        <taxon>Pseudosporangium</taxon>
    </lineage>
</organism>
<dbReference type="InterPro" id="IPR036527">
    <property type="entry name" value="SCP2_sterol-bd_dom_sf"/>
</dbReference>
<evidence type="ECO:0000313" key="6">
    <source>
        <dbReference type="EMBL" id="PRY19999.1"/>
    </source>
</evidence>
<evidence type="ECO:0000313" key="7">
    <source>
        <dbReference type="Proteomes" id="UP000239209"/>
    </source>
</evidence>
<feature type="domain" description="N-acetyltransferase" evidence="5">
    <location>
        <begin position="6"/>
        <end position="167"/>
    </location>
</feature>
<keyword evidence="3 4" id="KW-0012">Acyltransferase</keyword>
<feature type="binding site" evidence="4">
    <location>
        <begin position="120"/>
        <end position="121"/>
    </location>
    <ligand>
        <name>acetyl-CoA</name>
        <dbReference type="ChEBI" id="CHEBI:57288"/>
    </ligand>
</feature>
<feature type="binding site" evidence="4">
    <location>
        <begin position="83"/>
        <end position="85"/>
    </location>
    <ligand>
        <name>acetyl-CoA</name>
        <dbReference type="ChEBI" id="CHEBI:57288"/>
    </ligand>
</feature>
<dbReference type="InterPro" id="IPR051554">
    <property type="entry name" value="Acetyltransferase_Eis"/>
</dbReference>
<dbReference type="RefSeq" id="WP_106130782.1">
    <property type="nucleotide sequence ID" value="NZ_PVZG01000026.1"/>
</dbReference>
<dbReference type="SUPFAM" id="SSF55729">
    <property type="entry name" value="Acyl-CoA N-acyltransferases (Nat)"/>
    <property type="match status" value="1"/>
</dbReference>
<evidence type="ECO:0000256" key="3">
    <source>
        <dbReference type="ARBA" id="ARBA00023315"/>
    </source>
</evidence>
<dbReference type="Proteomes" id="UP000239209">
    <property type="component" value="Unassembled WGS sequence"/>
</dbReference>
<dbReference type="PROSITE" id="PS51186">
    <property type="entry name" value="GNAT"/>
    <property type="match status" value="1"/>
</dbReference>
<dbReference type="InterPro" id="IPR016181">
    <property type="entry name" value="Acyl_CoA_acyltransferase"/>
</dbReference>
<evidence type="ECO:0000256" key="1">
    <source>
        <dbReference type="ARBA" id="ARBA00009213"/>
    </source>
</evidence>
<dbReference type="InterPro" id="IPR041380">
    <property type="entry name" value="Acetyltransf_17"/>
</dbReference>
<dbReference type="PANTHER" id="PTHR37817">
    <property type="entry name" value="N-ACETYLTRANSFERASE EIS"/>
    <property type="match status" value="1"/>
</dbReference>
<gene>
    <name evidence="6" type="ORF">CLV70_12637</name>
</gene>
<dbReference type="Pfam" id="PF13527">
    <property type="entry name" value="Acetyltransf_9"/>
    <property type="match status" value="1"/>
</dbReference>
<keyword evidence="7" id="KW-1185">Reference proteome</keyword>
<evidence type="ECO:0000256" key="4">
    <source>
        <dbReference type="HAMAP-Rule" id="MF_01812"/>
    </source>
</evidence>
<proteinExistence type="inferred from homology"/>
<comment type="caution">
    <text evidence="6">The sequence shown here is derived from an EMBL/GenBank/DDBJ whole genome shotgun (WGS) entry which is preliminary data.</text>
</comment>
<dbReference type="PANTHER" id="PTHR37817:SF1">
    <property type="entry name" value="N-ACETYLTRANSFERASE EIS"/>
    <property type="match status" value="1"/>
</dbReference>
<dbReference type="GO" id="GO:0030649">
    <property type="term" value="P:aminoglycoside antibiotic catabolic process"/>
    <property type="evidence" value="ECO:0007669"/>
    <property type="project" value="TreeGrafter"/>
</dbReference>
<dbReference type="CDD" id="cd04301">
    <property type="entry name" value="NAT_SF"/>
    <property type="match status" value="1"/>
</dbReference>
<comment type="similarity">
    <text evidence="1 4">Belongs to the acetyltransferase Eis family.</text>
</comment>
<dbReference type="NCBIfam" id="NF002367">
    <property type="entry name" value="PRK01346.1-4"/>
    <property type="match status" value="1"/>
</dbReference>
<dbReference type="HAMAP" id="MF_01812">
    <property type="entry name" value="Eis"/>
    <property type="match status" value="1"/>
</dbReference>
<evidence type="ECO:0000256" key="2">
    <source>
        <dbReference type="ARBA" id="ARBA00022679"/>
    </source>
</evidence>
<name>A0A2T0RFS9_9ACTN</name>
<feature type="active site" description="Proton acceptor; via carboxylate" evidence="4">
    <location>
        <position position="413"/>
    </location>
</feature>
<dbReference type="Pfam" id="PF13530">
    <property type="entry name" value="SCP2_2"/>
    <property type="match status" value="1"/>
</dbReference>
<sequence length="413" mass="45378">MDRSEIPIRAGTADDWASVSGLLSHVFHHTMSAEERDVEGSVFEPERALVADDAGTVVGHAAAYTRELTVPGAVLPAAHVTQVGVLPTHRRRGLLTRMMHRQLREIAAAGREPIAVLWASETKIYPRFGYGPAAQRLRMSVMTREVRLPGGPAPAPGSRLRMVDPLEAIPELSKVYEQLRATRTGWSSRDERWWRFVLSDLESLREGATAQYAVVHETADGPTGYAVWRVKGEWNEHGPDAEVRVREVVAADPEAYRALWHFVLSIDLARKADVSFATLDEPLQYLVDEPRRLGTTLADGLWIRIVDLPRALAAREYAAPVDVVFDVADPLLDRNTGRWRLTADASGKATCTRTEDPADLACTVLELGTVYLGAVPFAALGAAGTVRELTPGALRAATTAFGWHRMPNPTEVF</sequence>
<dbReference type="GO" id="GO:0034069">
    <property type="term" value="F:aminoglycoside N-acetyltransferase activity"/>
    <property type="evidence" value="ECO:0007669"/>
    <property type="project" value="TreeGrafter"/>
</dbReference>
<dbReference type="OrthoDB" id="8399956at2"/>
<protein>
    <submittedName>
        <fullName evidence="6">Putative acetyltransferase</fullName>
    </submittedName>
</protein>
<dbReference type="EMBL" id="PVZG01000026">
    <property type="protein sequence ID" value="PRY19999.1"/>
    <property type="molecule type" value="Genomic_DNA"/>
</dbReference>
<dbReference type="Gene3D" id="3.40.630.30">
    <property type="match status" value="2"/>
</dbReference>
<accession>A0A2T0RFS9</accession>
<keyword evidence="2 4" id="KW-0808">Transferase</keyword>
<dbReference type="AlphaFoldDB" id="A0A2T0RFS9"/>
<dbReference type="Pfam" id="PF17668">
    <property type="entry name" value="Acetyltransf_17"/>
    <property type="match status" value="1"/>
</dbReference>
<feature type="binding site" evidence="4">
    <location>
        <begin position="91"/>
        <end position="96"/>
    </location>
    <ligand>
        <name>acetyl-CoA</name>
        <dbReference type="ChEBI" id="CHEBI:57288"/>
    </ligand>
</feature>
<comment type="subunit">
    <text evidence="4">Homohexamer; trimer of dimers.</text>
</comment>
<dbReference type="InterPro" id="IPR022902">
    <property type="entry name" value="NAcTrfase_Eis"/>
</dbReference>